<evidence type="ECO:0000313" key="7">
    <source>
        <dbReference type="EMBL" id="BCJ93276.1"/>
    </source>
</evidence>
<dbReference type="CDD" id="cd23935">
    <property type="entry name" value="AGPR_2_C"/>
    <property type="match status" value="1"/>
</dbReference>
<sequence length="315" mass="34895">MKYKVYVDGQEGTTGLLINDRLKIRDDIELLKIDPEKRKDTNTRKNFLNKADIVFLCLPDAAAKESVAMVTNEHTKIIDASTAHRTNPDWAYGLPELGKEYREAIKASKRISVPGCHATGFNVAVHPLTKEGILAKDYPVTAHSITGYSGGGKNLIAKYEETDTDSTALKSPNFYSLGLNHKHLPEMQKVSGLTSPPLFTPVVSNFYKGMLVAVPLLKSYMKKPLSAKEVQAFLANYYMGEPFIEVIPYDSSSYLFEGFLNSVQCNDSNKLQLFVFGNDEQTLVVSRFDNLGKGSSGAAIQNMNLLLGKEEWLGL</sequence>
<keyword evidence="4 6" id="KW-0521">NADP</keyword>
<keyword evidence="2 6" id="KW-0055">Arginine biosynthesis</keyword>
<evidence type="ECO:0000256" key="2">
    <source>
        <dbReference type="ARBA" id="ARBA00022571"/>
    </source>
</evidence>
<keyword evidence="3 6" id="KW-0028">Amino-acid biosynthesis</keyword>
<keyword evidence="8" id="KW-1185">Reference proteome</keyword>
<dbReference type="SUPFAM" id="SSF55347">
    <property type="entry name" value="Glyceraldehyde-3-phosphate dehydrogenase-like, C-terminal domain"/>
    <property type="match status" value="1"/>
</dbReference>
<evidence type="ECO:0000313" key="8">
    <source>
        <dbReference type="Proteomes" id="UP000515561"/>
    </source>
</evidence>
<gene>
    <name evidence="6 7" type="primary">argC</name>
    <name evidence="7" type="ORF">acsn021_08450</name>
</gene>
<evidence type="ECO:0000256" key="1">
    <source>
        <dbReference type="ARBA" id="ARBA00022490"/>
    </source>
</evidence>
<proteinExistence type="inferred from homology"/>
<dbReference type="RefSeq" id="WP_184090192.1">
    <property type="nucleotide sequence ID" value="NZ_AP023367.1"/>
</dbReference>
<comment type="subcellular location">
    <subcellularLocation>
        <location evidence="6">Cytoplasm</location>
    </subcellularLocation>
</comment>
<dbReference type="SUPFAM" id="SSF51735">
    <property type="entry name" value="NAD(P)-binding Rossmann-fold domains"/>
    <property type="match status" value="1"/>
</dbReference>
<accession>A0A6S6QUC7</accession>
<dbReference type="EMBL" id="AP023367">
    <property type="protein sequence ID" value="BCJ93276.1"/>
    <property type="molecule type" value="Genomic_DNA"/>
</dbReference>
<dbReference type="InterPro" id="IPR050085">
    <property type="entry name" value="AGPR"/>
</dbReference>
<dbReference type="InterPro" id="IPR010136">
    <property type="entry name" value="AGPR_type-2"/>
</dbReference>
<dbReference type="Gene3D" id="3.30.360.10">
    <property type="entry name" value="Dihydrodipicolinate Reductase, domain 2"/>
    <property type="match status" value="1"/>
</dbReference>
<comment type="pathway">
    <text evidence="6">Amino-acid biosynthesis; L-arginine biosynthesis; N(2)-acetyl-L-ornithine from L-glutamate: step 3/4.</text>
</comment>
<keyword evidence="1 6" id="KW-0963">Cytoplasm</keyword>
<reference evidence="7 8" key="1">
    <citation type="journal article" date="2016" name="Int. J. Syst. Evol. Microbiol.">
        <title>Descriptions of Anaerotaenia torta gen. nov., sp. nov. and Anaerocolumna cellulosilytica gen. nov., sp. nov. isolated from a methanogenic reactor of cattle waste.</title>
        <authorList>
            <person name="Uek A."/>
            <person name="Ohtaki Y."/>
            <person name="Kaku N."/>
            <person name="Ueki K."/>
        </authorList>
    </citation>
    <scope>NUCLEOTIDE SEQUENCE [LARGE SCALE GENOMIC DNA]</scope>
    <source>
        <strain evidence="7 8">SN021</strain>
    </source>
</reference>
<keyword evidence="5 6" id="KW-0560">Oxidoreductase</keyword>
<comment type="function">
    <text evidence="6">Catalyzes the NADPH-dependent reduction of N-acetyl-5-glutamyl phosphate to yield N-acetyl-L-glutamate 5-semialdehyde.</text>
</comment>
<dbReference type="InterPro" id="IPR000534">
    <property type="entry name" value="Semialdehyde_DH_NAD-bd"/>
</dbReference>
<dbReference type="InterPro" id="IPR058924">
    <property type="entry name" value="AGPR_dimerisation_dom"/>
</dbReference>
<evidence type="ECO:0000256" key="5">
    <source>
        <dbReference type="ARBA" id="ARBA00023002"/>
    </source>
</evidence>
<dbReference type="HAMAP" id="MF_01110">
    <property type="entry name" value="ArgC_type2"/>
    <property type="match status" value="1"/>
</dbReference>
<dbReference type="NCBIfam" id="TIGR01851">
    <property type="entry name" value="argC_other"/>
    <property type="match status" value="1"/>
</dbReference>
<dbReference type="GO" id="GO:0006526">
    <property type="term" value="P:L-arginine biosynthetic process"/>
    <property type="evidence" value="ECO:0007669"/>
    <property type="project" value="UniProtKB-UniRule"/>
</dbReference>
<dbReference type="InterPro" id="IPR036291">
    <property type="entry name" value="NAD(P)-bd_dom_sf"/>
</dbReference>
<dbReference type="Pfam" id="PF01118">
    <property type="entry name" value="Semialdhyde_dh"/>
    <property type="match status" value="1"/>
</dbReference>
<dbReference type="UniPathway" id="UPA00068">
    <property type="reaction ID" value="UER00108"/>
</dbReference>
<evidence type="ECO:0000256" key="4">
    <source>
        <dbReference type="ARBA" id="ARBA00022857"/>
    </source>
</evidence>
<evidence type="ECO:0000256" key="6">
    <source>
        <dbReference type="HAMAP-Rule" id="MF_01110"/>
    </source>
</evidence>
<evidence type="ECO:0000256" key="3">
    <source>
        <dbReference type="ARBA" id="ARBA00022605"/>
    </source>
</evidence>
<dbReference type="Gene3D" id="3.40.50.720">
    <property type="entry name" value="NAD(P)-binding Rossmann-like Domain"/>
    <property type="match status" value="1"/>
</dbReference>
<dbReference type="GO" id="GO:0005737">
    <property type="term" value="C:cytoplasm"/>
    <property type="evidence" value="ECO:0007669"/>
    <property type="project" value="UniProtKB-SubCell"/>
</dbReference>
<dbReference type="PANTHER" id="PTHR32338">
    <property type="entry name" value="N-ACETYL-GAMMA-GLUTAMYL-PHOSPHATE REDUCTASE, CHLOROPLASTIC-RELATED-RELATED"/>
    <property type="match status" value="1"/>
</dbReference>
<dbReference type="GO" id="GO:0051287">
    <property type="term" value="F:NAD binding"/>
    <property type="evidence" value="ECO:0007669"/>
    <property type="project" value="InterPro"/>
</dbReference>
<name>A0A6S6QUC7_9FIRM</name>
<dbReference type="AlphaFoldDB" id="A0A6S6QUC7"/>
<dbReference type="CDD" id="cd17896">
    <property type="entry name" value="AGPR_2_N"/>
    <property type="match status" value="1"/>
</dbReference>
<dbReference type="Pfam" id="PF22698">
    <property type="entry name" value="Semialdhyde_dhC_1"/>
    <property type="match status" value="1"/>
</dbReference>
<dbReference type="SMART" id="SM00859">
    <property type="entry name" value="Semialdhyde_dh"/>
    <property type="match status" value="1"/>
</dbReference>
<dbReference type="EC" id="1.2.1.38" evidence="6"/>
<organism evidence="7 8">
    <name type="scientific">Anaerocolumna cellulosilytica</name>
    <dbReference type="NCBI Taxonomy" id="433286"/>
    <lineage>
        <taxon>Bacteria</taxon>
        <taxon>Bacillati</taxon>
        <taxon>Bacillota</taxon>
        <taxon>Clostridia</taxon>
        <taxon>Lachnospirales</taxon>
        <taxon>Lachnospiraceae</taxon>
        <taxon>Anaerocolumna</taxon>
    </lineage>
</organism>
<protein>
    <recommendedName>
        <fullName evidence="6">N-acetyl-gamma-glutamyl-phosphate reductase</fullName>
        <shortName evidence="6">AGPR</shortName>
        <ecNumber evidence="6">1.2.1.38</ecNumber>
    </recommendedName>
    <alternativeName>
        <fullName evidence="6">N-acetyl-glutamate semialdehyde dehydrogenase</fullName>
        <shortName evidence="6">NAGSA dehydrogenase</shortName>
    </alternativeName>
</protein>
<dbReference type="PANTHER" id="PTHR32338:SF10">
    <property type="entry name" value="N-ACETYL-GAMMA-GLUTAMYL-PHOSPHATE REDUCTASE, CHLOROPLASTIC-RELATED"/>
    <property type="match status" value="1"/>
</dbReference>
<comment type="catalytic activity">
    <reaction evidence="6">
        <text>N-acetyl-L-glutamate 5-semialdehyde + phosphate + NADP(+) = N-acetyl-L-glutamyl 5-phosphate + NADPH + H(+)</text>
        <dbReference type="Rhea" id="RHEA:21588"/>
        <dbReference type="ChEBI" id="CHEBI:15378"/>
        <dbReference type="ChEBI" id="CHEBI:29123"/>
        <dbReference type="ChEBI" id="CHEBI:43474"/>
        <dbReference type="ChEBI" id="CHEBI:57783"/>
        <dbReference type="ChEBI" id="CHEBI:57936"/>
        <dbReference type="ChEBI" id="CHEBI:58349"/>
        <dbReference type="EC" id="1.2.1.38"/>
    </reaction>
</comment>
<dbReference type="Proteomes" id="UP000515561">
    <property type="component" value="Chromosome"/>
</dbReference>
<feature type="active site" evidence="6">
    <location>
        <position position="116"/>
    </location>
</feature>
<comment type="similarity">
    <text evidence="6">Belongs to the NAGSA dehydrogenase family. Type 2 subfamily.</text>
</comment>
<dbReference type="KEGG" id="acel:acsn021_08450"/>
<dbReference type="GO" id="GO:0003942">
    <property type="term" value="F:N-acetyl-gamma-glutamyl-phosphate reductase activity"/>
    <property type="evidence" value="ECO:0007669"/>
    <property type="project" value="UniProtKB-UniRule"/>
</dbReference>